<name>A0ACC1RPE4_9HYPO</name>
<protein>
    <submittedName>
        <fullName evidence="1">Uncharacterized protein</fullName>
    </submittedName>
</protein>
<comment type="caution">
    <text evidence="1">The sequence shown here is derived from an EMBL/GenBank/DDBJ whole genome shotgun (WGS) entry which is preliminary data.</text>
</comment>
<proteinExistence type="predicted"/>
<keyword evidence="2" id="KW-1185">Reference proteome</keyword>
<sequence>MLGPVPAGFYVETRLGRRWMIAISAVFTVGFLFAYTAVGTEAADIGFQCPTGVLGNFEYAVMYACTPESFPGPVRGTGMGIAATLLRLGGLAASFVSTYGGYMVVPIYVSAALWVVAGFMCLGLPYETHGHVSI</sequence>
<gene>
    <name evidence="1" type="ORF">NM208_g12242</name>
</gene>
<evidence type="ECO:0000313" key="2">
    <source>
        <dbReference type="Proteomes" id="UP001148629"/>
    </source>
</evidence>
<evidence type="ECO:0000313" key="1">
    <source>
        <dbReference type="EMBL" id="KAJ3523970.1"/>
    </source>
</evidence>
<dbReference type="EMBL" id="JANRMS010002158">
    <property type="protein sequence ID" value="KAJ3523970.1"/>
    <property type="molecule type" value="Genomic_DNA"/>
</dbReference>
<dbReference type="Proteomes" id="UP001148629">
    <property type="component" value="Unassembled WGS sequence"/>
</dbReference>
<reference evidence="1" key="1">
    <citation type="submission" date="2022-08" db="EMBL/GenBank/DDBJ databases">
        <title>Genome Sequence of Fusarium decemcellulare.</title>
        <authorList>
            <person name="Buettner E."/>
        </authorList>
    </citation>
    <scope>NUCLEOTIDE SEQUENCE</scope>
    <source>
        <strain evidence="1">Babe19</strain>
    </source>
</reference>
<organism evidence="1 2">
    <name type="scientific">Fusarium decemcellulare</name>
    <dbReference type="NCBI Taxonomy" id="57161"/>
    <lineage>
        <taxon>Eukaryota</taxon>
        <taxon>Fungi</taxon>
        <taxon>Dikarya</taxon>
        <taxon>Ascomycota</taxon>
        <taxon>Pezizomycotina</taxon>
        <taxon>Sordariomycetes</taxon>
        <taxon>Hypocreomycetidae</taxon>
        <taxon>Hypocreales</taxon>
        <taxon>Nectriaceae</taxon>
        <taxon>Fusarium</taxon>
        <taxon>Fusarium decemcellulare species complex</taxon>
    </lineage>
</organism>
<accession>A0ACC1RPE4</accession>